<dbReference type="Gene3D" id="3.20.20.80">
    <property type="entry name" value="Glycosidases"/>
    <property type="match status" value="1"/>
</dbReference>
<comment type="catalytic activity">
    <reaction evidence="3">
        <text>Endohydrolysis of (1-&gt;4)-alpha-D-glucosidic linkages in polysaccharides containing three or more (1-&gt;4)-alpha-linked D-glucose units.</text>
        <dbReference type="EC" id="3.2.1.1"/>
    </reaction>
</comment>
<feature type="domain" description="Glycosyl hydrolase family 13 catalytic" evidence="4">
    <location>
        <begin position="54"/>
        <end position="474"/>
    </location>
</feature>
<dbReference type="Proteomes" id="UP001168579">
    <property type="component" value="Unassembled WGS sequence"/>
</dbReference>
<evidence type="ECO:0000259" key="4">
    <source>
        <dbReference type="SMART" id="SM00642"/>
    </source>
</evidence>
<evidence type="ECO:0000256" key="1">
    <source>
        <dbReference type="ARBA" id="ARBA00008061"/>
    </source>
</evidence>
<dbReference type="RefSeq" id="WP_304434496.1">
    <property type="nucleotide sequence ID" value="NZ_JAUKUC010000001.1"/>
</dbReference>
<evidence type="ECO:0000313" key="5">
    <source>
        <dbReference type="EMBL" id="MDO1511315.1"/>
    </source>
</evidence>
<dbReference type="InterPro" id="IPR006047">
    <property type="entry name" value="GH13_cat_dom"/>
</dbReference>
<reference evidence="5" key="2">
    <citation type="submission" date="2023-06" db="EMBL/GenBank/DDBJ databases">
        <authorList>
            <person name="Lucena T."/>
            <person name="Sun Q."/>
        </authorList>
    </citation>
    <scope>NUCLEOTIDE SEQUENCE</scope>
    <source>
        <strain evidence="5">CECT 8869</strain>
    </source>
</reference>
<keyword evidence="3" id="KW-0119">Carbohydrate metabolism</keyword>
<keyword evidence="6" id="KW-1185">Reference proteome</keyword>
<comment type="similarity">
    <text evidence="1 2">Belongs to the glycosyl hydrolase 13 family.</text>
</comment>
<dbReference type="EC" id="3.2.1.1" evidence="3"/>
<dbReference type="SMART" id="SM00642">
    <property type="entry name" value="Aamy"/>
    <property type="match status" value="1"/>
</dbReference>
<dbReference type="EMBL" id="JAUKUC010000001">
    <property type="protein sequence ID" value="MDO1511315.1"/>
    <property type="molecule type" value="Genomic_DNA"/>
</dbReference>
<dbReference type="InterPro" id="IPR017853">
    <property type="entry name" value="GH"/>
</dbReference>
<sequence>MKSNILTILSIFLFVACQPTVKENKEKTQNSSLTTGQAVTPNPNFQWESATIYFLLTDRFNNGNPSNDINYGRDQETGKLRGFMGGDIQGIIQKIEDGYFTDLGVNAIWFTPVIEQVHGATDEGTGNTYAYHGYWAKDWTSLDPNFGTEEDLRNLVKKAHEKGIRVLLDVVLNHTGPVTDQDPLWPQEWVRTSPTCEFTTYENTTNCTLVENLPDILTESNTAVKLPDALLAKWKKEGRLSEELDELDVFFNRTGHPRAPRFYIMKWLTDYIHQFGIDGFRVDTVKHVNENAWAELYTEAAAAFKLWKQKNASLVLDDNPFYMVGEVYNYGISSGRDFDFGDKMVDYYANGFKSLINFELKTDAEKDYETIFKKYSKLLHTTLKDKSVVNYLTSHDDGQPFDKERNDPFRAANVLLLTPGASQIYYGDETARNLTIEGTQGDATLRSFMNWNELDSIPQTKNILEHWQKIGRFRNDHPSIGAGIHNRLTEKPYAFSRYFSNEKYTDKVVIGLDLPNGKKSISVKGIFGNGTKLYDRYTDTYVVVANQQVELENEFNTALLELAEQ</sequence>
<evidence type="ECO:0000256" key="2">
    <source>
        <dbReference type="RuleBase" id="RU003615"/>
    </source>
</evidence>
<keyword evidence="3" id="KW-0326">Glycosidase</keyword>
<keyword evidence="3 5" id="KW-0378">Hydrolase</keyword>
<organism evidence="5 6">
    <name type="scientific">Maribacter confluentis</name>
    <dbReference type="NCBI Taxonomy" id="1656093"/>
    <lineage>
        <taxon>Bacteria</taxon>
        <taxon>Pseudomonadati</taxon>
        <taxon>Bacteroidota</taxon>
        <taxon>Flavobacteriia</taxon>
        <taxon>Flavobacteriales</taxon>
        <taxon>Flavobacteriaceae</taxon>
        <taxon>Maribacter</taxon>
    </lineage>
</organism>
<dbReference type="PRINTS" id="PR00110">
    <property type="entry name" value="ALPHAAMYLASE"/>
</dbReference>
<name>A0ABT8RJX1_9FLAO</name>
<gene>
    <name evidence="5" type="ORF">Q2T41_01385</name>
</gene>
<dbReference type="PANTHER" id="PTHR10357">
    <property type="entry name" value="ALPHA-AMYLASE FAMILY MEMBER"/>
    <property type="match status" value="1"/>
</dbReference>
<dbReference type="Pfam" id="PF00128">
    <property type="entry name" value="Alpha-amylase"/>
    <property type="match status" value="1"/>
</dbReference>
<accession>A0ABT8RJX1</accession>
<dbReference type="SUPFAM" id="SSF51445">
    <property type="entry name" value="(Trans)glycosidases"/>
    <property type="match status" value="1"/>
</dbReference>
<evidence type="ECO:0000313" key="6">
    <source>
        <dbReference type="Proteomes" id="UP001168579"/>
    </source>
</evidence>
<reference evidence="5" key="1">
    <citation type="journal article" date="2014" name="Int. J. Syst. Evol. Microbiol.">
        <title>Complete genome of a new Firmicutes species belonging to the dominant human colonic microbiota ('Ruminococcus bicirculans') reveals two chromosomes and a selective capacity to utilize plant glucans.</title>
        <authorList>
            <consortium name="NISC Comparative Sequencing Program"/>
            <person name="Wegmann U."/>
            <person name="Louis P."/>
            <person name="Goesmann A."/>
            <person name="Henrissat B."/>
            <person name="Duncan S.H."/>
            <person name="Flint H.J."/>
        </authorList>
    </citation>
    <scope>NUCLEOTIDE SEQUENCE</scope>
    <source>
        <strain evidence="5">CECT 8869</strain>
    </source>
</reference>
<dbReference type="GO" id="GO:0016787">
    <property type="term" value="F:hydrolase activity"/>
    <property type="evidence" value="ECO:0007669"/>
    <property type="project" value="UniProtKB-KW"/>
</dbReference>
<dbReference type="InterPro" id="IPR006046">
    <property type="entry name" value="Alpha_amylase"/>
</dbReference>
<proteinExistence type="inferred from homology"/>
<dbReference type="PROSITE" id="PS51257">
    <property type="entry name" value="PROKAR_LIPOPROTEIN"/>
    <property type="match status" value="1"/>
</dbReference>
<protein>
    <recommendedName>
        <fullName evidence="3">Alpha-amylase</fullName>
        <ecNumber evidence="3">3.2.1.1</ecNumber>
    </recommendedName>
</protein>
<evidence type="ECO:0000256" key="3">
    <source>
        <dbReference type="RuleBase" id="RU361134"/>
    </source>
</evidence>
<dbReference type="PANTHER" id="PTHR10357:SF209">
    <property type="entry name" value="PERIPLASMIC ALPHA-AMYLASE"/>
    <property type="match status" value="1"/>
</dbReference>
<comment type="caution">
    <text evidence="5">The sequence shown here is derived from an EMBL/GenBank/DDBJ whole genome shotgun (WGS) entry which is preliminary data.</text>
</comment>